<keyword evidence="3" id="KW-1185">Reference proteome</keyword>
<keyword evidence="1" id="KW-1133">Transmembrane helix</keyword>
<gene>
    <name evidence="2" type="ORF">OKW52_02755</name>
</gene>
<keyword evidence="1" id="KW-0472">Membrane</keyword>
<proteinExistence type="predicted"/>
<name>A0ABT3GUN5_9RHOB</name>
<organism evidence="2 3">
    <name type="scientific">Pararhodobacter zhoushanensis</name>
    <dbReference type="NCBI Taxonomy" id="2479545"/>
    <lineage>
        <taxon>Bacteria</taxon>
        <taxon>Pseudomonadati</taxon>
        <taxon>Pseudomonadota</taxon>
        <taxon>Alphaproteobacteria</taxon>
        <taxon>Rhodobacterales</taxon>
        <taxon>Paracoccaceae</taxon>
        <taxon>Pararhodobacter</taxon>
    </lineage>
</organism>
<dbReference type="Proteomes" id="UP001208938">
    <property type="component" value="Unassembled WGS sequence"/>
</dbReference>
<dbReference type="EMBL" id="JAPDFL010000001">
    <property type="protein sequence ID" value="MCW1931215.1"/>
    <property type="molecule type" value="Genomic_DNA"/>
</dbReference>
<evidence type="ECO:0000256" key="1">
    <source>
        <dbReference type="SAM" id="Phobius"/>
    </source>
</evidence>
<reference evidence="2 3" key="1">
    <citation type="submission" date="2022-10" db="EMBL/GenBank/DDBJ databases">
        <title>Pararhodobacter sp. nov., isolated from marine algae.</title>
        <authorList>
            <person name="Choi B.J."/>
            <person name="Kim J.M."/>
            <person name="Lee J.K."/>
            <person name="Choi D.G."/>
            <person name="Jeon C.O."/>
        </authorList>
    </citation>
    <scope>NUCLEOTIDE SEQUENCE [LARGE SCALE GENOMIC DNA]</scope>
    <source>
        <strain evidence="2 3">ZQ420</strain>
    </source>
</reference>
<evidence type="ECO:0008006" key="4">
    <source>
        <dbReference type="Google" id="ProtNLM"/>
    </source>
</evidence>
<feature type="transmembrane region" description="Helical" evidence="1">
    <location>
        <begin position="35"/>
        <end position="57"/>
    </location>
</feature>
<evidence type="ECO:0000313" key="3">
    <source>
        <dbReference type="Proteomes" id="UP001208938"/>
    </source>
</evidence>
<accession>A0ABT3GUN5</accession>
<keyword evidence="1" id="KW-0812">Transmembrane</keyword>
<comment type="caution">
    <text evidence="2">The sequence shown here is derived from an EMBL/GenBank/DDBJ whole genome shotgun (WGS) entry which is preliminary data.</text>
</comment>
<protein>
    <recommendedName>
        <fullName evidence="4">Ferrochelatase</fullName>
    </recommendedName>
</protein>
<sequence>MKKIALAGLFAVVGTAALATGYVEPYVEPEVVVAHSSSSVGGVVIPLLLLVLVAALAS</sequence>
<dbReference type="RefSeq" id="WP_264504356.1">
    <property type="nucleotide sequence ID" value="NZ_JAPDFL010000001.1"/>
</dbReference>
<evidence type="ECO:0000313" key="2">
    <source>
        <dbReference type="EMBL" id="MCW1931215.1"/>
    </source>
</evidence>